<reference evidence="2 3" key="1">
    <citation type="submission" date="2022-04" db="EMBL/GenBank/DDBJ databases">
        <title>Gracilibacillus sp. isolated from saltern.</title>
        <authorList>
            <person name="Won M."/>
            <person name="Lee C.-M."/>
            <person name="Woen H.-Y."/>
            <person name="Kwon S.-W."/>
        </authorList>
    </citation>
    <scope>NUCLEOTIDE SEQUENCE [LARGE SCALE GENOMIC DNA]</scope>
    <source>
        <strain evidence="2 3">SSPM10-3</strain>
    </source>
</reference>
<feature type="transmembrane region" description="Helical" evidence="1">
    <location>
        <begin position="53"/>
        <end position="72"/>
    </location>
</feature>
<dbReference type="InterPro" id="IPR025018">
    <property type="entry name" value="DUF3953"/>
</dbReference>
<accession>A0ABY4GGU3</accession>
<protein>
    <submittedName>
        <fullName evidence="2">DUF3953 domain-containing protein</fullName>
    </submittedName>
</protein>
<evidence type="ECO:0000256" key="1">
    <source>
        <dbReference type="SAM" id="Phobius"/>
    </source>
</evidence>
<keyword evidence="3" id="KW-1185">Reference proteome</keyword>
<keyword evidence="1" id="KW-0472">Membrane</keyword>
<organism evidence="2 3">
    <name type="scientific">Gracilibacillus salinarum</name>
    <dbReference type="NCBI Taxonomy" id="2932255"/>
    <lineage>
        <taxon>Bacteria</taxon>
        <taxon>Bacillati</taxon>
        <taxon>Bacillota</taxon>
        <taxon>Bacilli</taxon>
        <taxon>Bacillales</taxon>
        <taxon>Bacillaceae</taxon>
        <taxon>Gracilibacillus</taxon>
    </lineage>
</organism>
<dbReference type="PROSITE" id="PS51257">
    <property type="entry name" value="PROKAR_LIPOPROTEIN"/>
    <property type="match status" value="1"/>
</dbReference>
<sequence length="73" mass="8004">MKILRIILAIVVVSFSCYGLIVGENGNVLPFTLLLAGLMLFFVGVVEFKERKPIAFTTFLAAGFSLFVGIYTL</sequence>
<dbReference type="EMBL" id="CP095071">
    <property type="protein sequence ID" value="UOQ83548.1"/>
    <property type="molecule type" value="Genomic_DNA"/>
</dbReference>
<dbReference type="Proteomes" id="UP000831537">
    <property type="component" value="Chromosome"/>
</dbReference>
<keyword evidence="1" id="KW-0812">Transmembrane</keyword>
<name>A0ABY4GGU3_9BACI</name>
<feature type="transmembrane region" description="Helical" evidence="1">
    <location>
        <begin position="29"/>
        <end position="46"/>
    </location>
</feature>
<dbReference type="Pfam" id="PF13129">
    <property type="entry name" value="DUF3953"/>
    <property type="match status" value="1"/>
</dbReference>
<gene>
    <name evidence="2" type="ORF">MUN87_12355</name>
</gene>
<dbReference type="RefSeq" id="WP_244740524.1">
    <property type="nucleotide sequence ID" value="NZ_CP095071.1"/>
</dbReference>
<keyword evidence="1" id="KW-1133">Transmembrane helix</keyword>
<evidence type="ECO:0000313" key="3">
    <source>
        <dbReference type="Proteomes" id="UP000831537"/>
    </source>
</evidence>
<proteinExistence type="predicted"/>
<evidence type="ECO:0000313" key="2">
    <source>
        <dbReference type="EMBL" id="UOQ83548.1"/>
    </source>
</evidence>